<dbReference type="KEGG" id="ipc:IPA_08300"/>
<dbReference type="EMBL" id="CP006868">
    <property type="protein sequence ID" value="UXD22795.1"/>
    <property type="molecule type" value="Genomic_DNA"/>
</dbReference>
<keyword evidence="1" id="KW-0812">Transmembrane</keyword>
<proteinExistence type="predicted"/>
<organism evidence="2 3">
    <name type="scientific">Ignicoccus pacificus DSM 13166</name>
    <dbReference type="NCBI Taxonomy" id="940294"/>
    <lineage>
        <taxon>Archaea</taxon>
        <taxon>Thermoproteota</taxon>
        <taxon>Thermoprotei</taxon>
        <taxon>Desulfurococcales</taxon>
        <taxon>Desulfurococcaceae</taxon>
        <taxon>Ignicoccus</taxon>
    </lineage>
</organism>
<protein>
    <submittedName>
        <fullName evidence="2">Uncharacterized protein</fullName>
    </submittedName>
</protein>
<name>A0A977KBX2_9CREN</name>
<sequence>MTTRKLGISSIIAEILLVAITLALSAVVYSWTMVLMNMLSKGVFPQLSEVIAVAEGIPATKPLPSSYFILISFRNTMRNFELQSVRLYFGDNVVCQATSFVLSGGASNARDYNCKAVRVAGYYGLVKGALDDDDAIYPGAYFVSSGCGSDVGEASANDIGVSWFKVVSDTGKAPPWATVVAGIPEGTFVGSDRYETYFNPTPSPQETYVGYSGDVKVYYNDTSGTWVYLPSFNTVKLGPGTYTIVMWCPHLGMPTGKVKVEIDSSSYSLTYYVKSLS</sequence>
<reference evidence="2" key="1">
    <citation type="submission" date="2013-11" db="EMBL/GenBank/DDBJ databases">
        <title>Comparative genomics of Ignicoccus.</title>
        <authorList>
            <person name="Podar M."/>
        </authorList>
    </citation>
    <scope>NUCLEOTIDE SEQUENCE</scope>
    <source>
        <strain evidence="2">DSM 13166</strain>
    </source>
</reference>
<evidence type="ECO:0000313" key="3">
    <source>
        <dbReference type="Proteomes" id="UP001063698"/>
    </source>
</evidence>
<keyword evidence="1" id="KW-0472">Membrane</keyword>
<evidence type="ECO:0000256" key="1">
    <source>
        <dbReference type="SAM" id="Phobius"/>
    </source>
</evidence>
<dbReference type="InterPro" id="IPR013373">
    <property type="entry name" value="Flagellin/pilin_N_arc"/>
</dbReference>
<evidence type="ECO:0000313" key="2">
    <source>
        <dbReference type="EMBL" id="UXD22795.1"/>
    </source>
</evidence>
<feature type="transmembrane region" description="Helical" evidence="1">
    <location>
        <begin position="6"/>
        <end position="31"/>
    </location>
</feature>
<keyword evidence="1" id="KW-1133">Transmembrane helix</keyword>
<keyword evidence="3" id="KW-1185">Reference proteome</keyword>
<gene>
    <name evidence="2" type="ORF">IPA_08300</name>
</gene>
<dbReference type="Proteomes" id="UP001063698">
    <property type="component" value="Chromosome"/>
</dbReference>
<dbReference type="AlphaFoldDB" id="A0A977KBX2"/>
<dbReference type="NCBIfam" id="TIGR02537">
    <property type="entry name" value="arch_flag_Nterm"/>
    <property type="match status" value="1"/>
</dbReference>
<accession>A0A977KBX2</accession>